<dbReference type="AlphaFoldDB" id="A0AAV6VKH7"/>
<proteinExistence type="predicted"/>
<accession>A0AAV6VKH7</accession>
<evidence type="ECO:0000313" key="2">
    <source>
        <dbReference type="Proteomes" id="UP000827092"/>
    </source>
</evidence>
<gene>
    <name evidence="1" type="ORF">JTE90_007553</name>
</gene>
<reference evidence="1 2" key="1">
    <citation type="journal article" date="2022" name="Nat. Ecol. Evol.">
        <title>A masculinizing supergene underlies an exaggerated male reproductive morph in a spider.</title>
        <authorList>
            <person name="Hendrickx F."/>
            <person name="De Corte Z."/>
            <person name="Sonet G."/>
            <person name="Van Belleghem S.M."/>
            <person name="Kostlbacher S."/>
            <person name="Vangestel C."/>
        </authorList>
    </citation>
    <scope>NUCLEOTIDE SEQUENCE [LARGE SCALE GENOMIC DNA]</scope>
    <source>
        <strain evidence="1">W744_W776</strain>
    </source>
</reference>
<comment type="caution">
    <text evidence="1">The sequence shown here is derived from an EMBL/GenBank/DDBJ whole genome shotgun (WGS) entry which is preliminary data.</text>
</comment>
<keyword evidence="2" id="KW-1185">Reference proteome</keyword>
<dbReference type="EMBL" id="JAFNEN010000057">
    <property type="protein sequence ID" value="KAG8197307.1"/>
    <property type="molecule type" value="Genomic_DNA"/>
</dbReference>
<dbReference type="Proteomes" id="UP000827092">
    <property type="component" value="Unassembled WGS sequence"/>
</dbReference>
<sequence>MSRFTLKPPSTEVFDTPNVKRGHVPFIEYIVVKKEVLMKTLFIDMNPSGTYNQNTADVEMHSEAAKY</sequence>
<name>A0AAV6VKH7_9ARAC</name>
<protein>
    <submittedName>
        <fullName evidence="1">Uncharacterized protein</fullName>
    </submittedName>
</protein>
<evidence type="ECO:0000313" key="1">
    <source>
        <dbReference type="EMBL" id="KAG8197307.1"/>
    </source>
</evidence>
<organism evidence="1 2">
    <name type="scientific">Oedothorax gibbosus</name>
    <dbReference type="NCBI Taxonomy" id="931172"/>
    <lineage>
        <taxon>Eukaryota</taxon>
        <taxon>Metazoa</taxon>
        <taxon>Ecdysozoa</taxon>
        <taxon>Arthropoda</taxon>
        <taxon>Chelicerata</taxon>
        <taxon>Arachnida</taxon>
        <taxon>Araneae</taxon>
        <taxon>Araneomorphae</taxon>
        <taxon>Entelegynae</taxon>
        <taxon>Araneoidea</taxon>
        <taxon>Linyphiidae</taxon>
        <taxon>Erigoninae</taxon>
        <taxon>Oedothorax</taxon>
    </lineage>
</organism>